<sequence>MAVLEWAEERTDCPIKPETLIWLLLLDSVRVDRRHSPPCQSTPPRSSFSFPLLSSTFPLRGCLLLKGAPWLHSESMTRSIMNLEGLEMIAVLVMIVLFVKALEQFGLIDSGFEGKGHGS</sequence>
<dbReference type="Proteomes" id="UP000018936">
    <property type="component" value="Unassembled WGS sequence"/>
</dbReference>
<keyword evidence="3" id="KW-1185">Reference proteome</keyword>
<keyword evidence="1" id="KW-0472">Membrane</keyword>
<accession>V8P8V1</accession>
<evidence type="ECO:0000256" key="1">
    <source>
        <dbReference type="SAM" id="Phobius"/>
    </source>
</evidence>
<dbReference type="EMBL" id="AZIM01000557">
    <property type="protein sequence ID" value="ETE70401.1"/>
    <property type="molecule type" value="Genomic_DNA"/>
</dbReference>
<proteinExistence type="predicted"/>
<gene>
    <name evidence="2" type="ORF">L345_03786</name>
</gene>
<protein>
    <submittedName>
        <fullName evidence="2">Uncharacterized protein</fullName>
    </submittedName>
</protein>
<comment type="caution">
    <text evidence="2">The sequence shown here is derived from an EMBL/GenBank/DDBJ whole genome shotgun (WGS) entry which is preliminary data.</text>
</comment>
<reference evidence="2 3" key="1">
    <citation type="journal article" date="2013" name="Proc. Natl. Acad. Sci. U.S.A.">
        <title>The king cobra genome reveals dynamic gene evolution and adaptation in the snake venom system.</title>
        <authorList>
            <person name="Vonk F.J."/>
            <person name="Casewell N.R."/>
            <person name="Henkel C.V."/>
            <person name="Heimberg A.M."/>
            <person name="Jansen H.J."/>
            <person name="McCleary R.J."/>
            <person name="Kerkkamp H.M."/>
            <person name="Vos R.A."/>
            <person name="Guerreiro I."/>
            <person name="Calvete J.J."/>
            <person name="Wuster W."/>
            <person name="Woods A.E."/>
            <person name="Logan J.M."/>
            <person name="Harrison R.A."/>
            <person name="Castoe T.A."/>
            <person name="de Koning A.P."/>
            <person name="Pollock D.D."/>
            <person name="Yandell M."/>
            <person name="Calderon D."/>
            <person name="Renjifo C."/>
            <person name="Currier R.B."/>
            <person name="Salgado D."/>
            <person name="Pla D."/>
            <person name="Sanz L."/>
            <person name="Hyder A.S."/>
            <person name="Ribeiro J.M."/>
            <person name="Arntzen J.W."/>
            <person name="van den Thillart G.E."/>
            <person name="Boetzer M."/>
            <person name="Pirovano W."/>
            <person name="Dirks R.P."/>
            <person name="Spaink H.P."/>
            <person name="Duboule D."/>
            <person name="McGlinn E."/>
            <person name="Kini R.M."/>
            <person name="Richardson M.K."/>
        </authorList>
    </citation>
    <scope>NUCLEOTIDE SEQUENCE</scope>
    <source>
        <tissue evidence="2">Blood</tissue>
    </source>
</reference>
<dbReference type="AlphaFoldDB" id="V8P8V1"/>
<keyword evidence="1" id="KW-0812">Transmembrane</keyword>
<keyword evidence="1" id="KW-1133">Transmembrane helix</keyword>
<feature type="non-terminal residue" evidence="2">
    <location>
        <position position="1"/>
    </location>
</feature>
<feature type="transmembrane region" description="Helical" evidence="1">
    <location>
        <begin position="85"/>
        <end position="102"/>
    </location>
</feature>
<evidence type="ECO:0000313" key="2">
    <source>
        <dbReference type="EMBL" id="ETE70401.1"/>
    </source>
</evidence>
<name>V8P8V1_OPHHA</name>
<evidence type="ECO:0000313" key="3">
    <source>
        <dbReference type="Proteomes" id="UP000018936"/>
    </source>
</evidence>
<dbReference type="OrthoDB" id="9909671at2759"/>
<organism evidence="2 3">
    <name type="scientific">Ophiophagus hannah</name>
    <name type="common">King cobra</name>
    <name type="synonym">Naja hannah</name>
    <dbReference type="NCBI Taxonomy" id="8665"/>
    <lineage>
        <taxon>Eukaryota</taxon>
        <taxon>Metazoa</taxon>
        <taxon>Chordata</taxon>
        <taxon>Craniata</taxon>
        <taxon>Vertebrata</taxon>
        <taxon>Euteleostomi</taxon>
        <taxon>Lepidosauria</taxon>
        <taxon>Squamata</taxon>
        <taxon>Bifurcata</taxon>
        <taxon>Unidentata</taxon>
        <taxon>Episquamata</taxon>
        <taxon>Toxicofera</taxon>
        <taxon>Serpentes</taxon>
        <taxon>Colubroidea</taxon>
        <taxon>Elapidae</taxon>
        <taxon>Elapinae</taxon>
        <taxon>Ophiophagus</taxon>
    </lineage>
</organism>